<sequence length="149" mass="15951">MIRYALKCPQGHRFDSWFQNAAAFDTLAAAGHVACPDCGATTVEKSLMAPDVRPAREAPVAPRGEAESTPAALAPKTEREKAIAALKRRIEAESDYVGKGFAREARAIHDGDAPERPIYGEAKPDEALALIEDGVPVAPLPFTPTRKTS</sequence>
<feature type="region of interest" description="Disordered" evidence="1">
    <location>
        <begin position="49"/>
        <end position="78"/>
    </location>
</feature>
<evidence type="ECO:0000256" key="1">
    <source>
        <dbReference type="SAM" id="MobiDB-lite"/>
    </source>
</evidence>
<evidence type="ECO:0000313" key="3">
    <source>
        <dbReference type="Proteomes" id="UP001144205"/>
    </source>
</evidence>
<dbReference type="Proteomes" id="UP001144205">
    <property type="component" value="Unassembled WGS sequence"/>
</dbReference>
<dbReference type="RefSeq" id="WP_281842630.1">
    <property type="nucleotide sequence ID" value="NZ_BROH01000007.1"/>
</dbReference>
<dbReference type="Pfam" id="PF06676">
    <property type="entry name" value="DUF1178"/>
    <property type="match status" value="1"/>
</dbReference>
<dbReference type="InterPro" id="IPR009562">
    <property type="entry name" value="DUF1178"/>
</dbReference>
<evidence type="ECO:0008006" key="4">
    <source>
        <dbReference type="Google" id="ProtNLM"/>
    </source>
</evidence>
<evidence type="ECO:0000313" key="2">
    <source>
        <dbReference type="EMBL" id="GKY88592.1"/>
    </source>
</evidence>
<reference evidence="2" key="1">
    <citation type="journal article" date="2023" name="Int. J. Syst. Evol. Microbiol.">
        <title>Sinisalibacter aestuarii sp. nov., isolated from estuarine sediment of the Arakawa River.</title>
        <authorList>
            <person name="Arafat S.T."/>
            <person name="Hirano S."/>
            <person name="Sato A."/>
            <person name="Takeuchi K."/>
            <person name="Yasuda T."/>
            <person name="Terahara T."/>
            <person name="Hamada M."/>
            <person name="Kobayashi T."/>
        </authorList>
    </citation>
    <scope>NUCLEOTIDE SEQUENCE</scope>
    <source>
        <strain evidence="2">B-399</strain>
    </source>
</reference>
<name>A0ABQ5LUD0_9RHOB</name>
<comment type="caution">
    <text evidence="2">The sequence shown here is derived from an EMBL/GenBank/DDBJ whole genome shotgun (WGS) entry which is preliminary data.</text>
</comment>
<dbReference type="PIRSF" id="PIRSF032131">
    <property type="entry name" value="UCP032131"/>
    <property type="match status" value="1"/>
</dbReference>
<protein>
    <recommendedName>
        <fullName evidence="4">DUF1178 family protein</fullName>
    </recommendedName>
</protein>
<gene>
    <name evidence="2" type="ORF">STA1M1_24610</name>
</gene>
<keyword evidence="3" id="KW-1185">Reference proteome</keyword>
<proteinExistence type="predicted"/>
<organism evidence="2 3">
    <name type="scientific">Sinisalibacter aestuarii</name>
    <dbReference type="NCBI Taxonomy" id="2949426"/>
    <lineage>
        <taxon>Bacteria</taxon>
        <taxon>Pseudomonadati</taxon>
        <taxon>Pseudomonadota</taxon>
        <taxon>Alphaproteobacteria</taxon>
        <taxon>Rhodobacterales</taxon>
        <taxon>Roseobacteraceae</taxon>
        <taxon>Sinisalibacter</taxon>
    </lineage>
</organism>
<accession>A0ABQ5LUD0</accession>
<dbReference type="EMBL" id="BROH01000007">
    <property type="protein sequence ID" value="GKY88592.1"/>
    <property type="molecule type" value="Genomic_DNA"/>
</dbReference>